<reference evidence="1 2" key="1">
    <citation type="journal article" date="2016" name="Nat. Commun.">
        <title>Thousands of microbial genomes shed light on interconnected biogeochemical processes in an aquifer system.</title>
        <authorList>
            <person name="Anantharaman K."/>
            <person name="Brown C.T."/>
            <person name="Hug L.A."/>
            <person name="Sharon I."/>
            <person name="Castelle C.J."/>
            <person name="Probst A.J."/>
            <person name="Thomas B.C."/>
            <person name="Singh A."/>
            <person name="Wilkins M.J."/>
            <person name="Karaoz U."/>
            <person name="Brodie E.L."/>
            <person name="Williams K.H."/>
            <person name="Hubbard S.S."/>
            <person name="Banfield J.F."/>
        </authorList>
    </citation>
    <scope>NUCLEOTIDE SEQUENCE [LARGE SCALE GENOMIC DNA]</scope>
</reference>
<accession>A0A1F6BDG9</accession>
<evidence type="ECO:0008006" key="3">
    <source>
        <dbReference type="Google" id="ProtNLM"/>
    </source>
</evidence>
<comment type="caution">
    <text evidence="1">The sequence shown here is derived from an EMBL/GenBank/DDBJ whole genome shotgun (WGS) entry which is preliminary data.</text>
</comment>
<evidence type="ECO:0000313" key="2">
    <source>
        <dbReference type="Proteomes" id="UP000176186"/>
    </source>
</evidence>
<organism evidence="1 2">
    <name type="scientific">Candidatus Gottesmanbacteria bacterium RIFOXYB1_FULL_47_11</name>
    <dbReference type="NCBI Taxonomy" id="1798401"/>
    <lineage>
        <taxon>Bacteria</taxon>
        <taxon>Candidatus Gottesmaniibacteriota</taxon>
    </lineage>
</organism>
<name>A0A1F6BDG9_9BACT</name>
<dbReference type="Proteomes" id="UP000176186">
    <property type="component" value="Unassembled WGS sequence"/>
</dbReference>
<evidence type="ECO:0000313" key="1">
    <source>
        <dbReference type="EMBL" id="OGG34984.1"/>
    </source>
</evidence>
<gene>
    <name evidence="1" type="ORF">A2363_02065</name>
</gene>
<dbReference type="STRING" id="1798401.A2363_02065"/>
<dbReference type="EMBL" id="MFKE01000019">
    <property type="protein sequence ID" value="OGG34984.1"/>
    <property type="molecule type" value="Genomic_DNA"/>
</dbReference>
<sequence>MDDAAIATIAYADVFDYPLRRDELVRWMMFDGKVPKQEKRFYYLPGRTHLIAIRRKRAKWQQEKWSIAERVARILSIIPTLQLIGVTGGLAMDNAGQQDDVDLFFIVSDGTLWVSRLLATVLIELLGIRRRPNDTSVANKVCLNMFMTECGLAISMGERDCFSAHEVLQMRPLWERGNIYKRFLKANGWVKMYLPNAWKERGNSKWLPVHRKDQSNILFSILEPFAKKAQLWYMKKHRTNEVISDTTLRFHPNDARLWIKRKLAARLARYHIPLDKIFYAS</sequence>
<protein>
    <recommendedName>
        <fullName evidence="3">Polymerase nucleotidyl transferase domain-containing protein</fullName>
    </recommendedName>
</protein>
<dbReference type="AlphaFoldDB" id="A0A1F6BDG9"/>
<proteinExistence type="predicted"/>